<dbReference type="AlphaFoldDB" id="E4SHR8"/>
<dbReference type="HOGENOM" id="CLU_1369976_0_0_9"/>
<reference key="1">
    <citation type="submission" date="2010-11" db="EMBL/GenBank/DDBJ databases">
        <title>Complete sequence of Caldicellulosiruptor kronotskyensis 2002.</title>
        <authorList>
            <consortium name="US DOE Joint Genome Institute"/>
            <person name="Lucas S."/>
            <person name="Copeland A."/>
            <person name="Lapidus A."/>
            <person name="Cheng J.-F."/>
            <person name="Bruce D."/>
            <person name="Goodwin L."/>
            <person name="Pitluck S."/>
            <person name="Davenport K."/>
            <person name="Detter J.C."/>
            <person name="Han C."/>
            <person name="Tapia R."/>
            <person name="Land M."/>
            <person name="Hauser L."/>
            <person name="Jeffries C."/>
            <person name="Kyrpides N."/>
            <person name="Ivanova N."/>
            <person name="Mikhailova N."/>
            <person name="Blumer-Schuette S.E."/>
            <person name="Kelly R.M."/>
            <person name="Woyke T."/>
        </authorList>
    </citation>
    <scope>NUCLEOTIDE SEQUENCE</scope>
    <source>
        <strain>2002</strain>
    </source>
</reference>
<dbReference type="KEGG" id="ckn:Calkro_2482"/>
<protein>
    <submittedName>
        <fullName evidence="1">Uncharacterized protein</fullName>
    </submittedName>
</protein>
<evidence type="ECO:0000313" key="1">
    <source>
        <dbReference type="EMBL" id="ADQ47293.1"/>
    </source>
</evidence>
<gene>
    <name evidence="1" type="ordered locus">Calkro_2482</name>
</gene>
<proteinExistence type="predicted"/>
<dbReference type="PATRIC" id="fig|632348.3.peg.2622"/>
<evidence type="ECO:0000313" key="2">
    <source>
        <dbReference type="Proteomes" id="UP000006835"/>
    </source>
</evidence>
<keyword evidence="2" id="KW-1185">Reference proteome</keyword>
<dbReference type="EMBL" id="CP002330">
    <property type="protein sequence ID" value="ADQ47293.1"/>
    <property type="molecule type" value="Genomic_DNA"/>
</dbReference>
<name>E4SHR8_CALK2</name>
<accession>E4SHR8</accession>
<dbReference type="Proteomes" id="UP000006835">
    <property type="component" value="Chromosome"/>
</dbReference>
<reference evidence="1 2" key="2">
    <citation type="journal article" date="2011" name="J. Bacteriol.">
        <title>Complete genome sequences for the anaerobic, extremely thermophilic plant biomass-degrading bacteria Caldicellulosiruptor hydrothermalis, Caldicellulosiruptor kristjanssonii, Caldicellulosiruptor kronotskyensis, Caldicellulosiruptor owensenis, and Caldicellulosiruptor lactoaceticus.</title>
        <authorList>
            <person name="Blumer-Schuette S.E."/>
            <person name="Ozdemir I."/>
            <person name="Mistry D."/>
            <person name="Lucas S."/>
            <person name="Lapidus A."/>
            <person name="Cheng J.F."/>
            <person name="Goodwin L.A."/>
            <person name="Pitluck S."/>
            <person name="Land M.L."/>
            <person name="Hauser L.J."/>
            <person name="Woyke T."/>
            <person name="Mikhailova N."/>
            <person name="Pati A."/>
            <person name="Kyrpides N.C."/>
            <person name="Ivanova N."/>
            <person name="Detter J.C."/>
            <person name="Walston-Davenport K."/>
            <person name="Han S."/>
            <person name="Adams M.W."/>
            <person name="Kelly R.M."/>
        </authorList>
    </citation>
    <scope>NUCLEOTIDE SEQUENCE [LARGE SCALE GENOMIC DNA]</scope>
    <source>
        <strain evidence="2">DSM 18902 / VKM B-2412 / 2002</strain>
    </source>
</reference>
<sequence>MHKLIFIKWETSPSFQSPNGMLHPPPPQSPKGRLQTVENLEDMNHGYVISIPKGEATNSSYYTLSPQVSLVSIPKGEATNLQPCCTAFFLILCFNPQRGGYKLCPACFVLSSQIVSIPKGEATNLPGRYLVGYYDRSFNPQRGGYKLKKECAELLEKGGFQSPKGRLQTRYDKVVQCALRVSIPKGEATNQEFRKCFEK</sequence>
<organism evidence="1 2">
    <name type="scientific">Caldicellulosiruptor kronotskyensis (strain DSM 18902 / VKM B-2412 / 2002)</name>
    <dbReference type="NCBI Taxonomy" id="632348"/>
    <lineage>
        <taxon>Bacteria</taxon>
        <taxon>Bacillati</taxon>
        <taxon>Bacillota</taxon>
        <taxon>Bacillota incertae sedis</taxon>
        <taxon>Caldicellulosiruptorales</taxon>
        <taxon>Caldicellulosiruptoraceae</taxon>
        <taxon>Caldicellulosiruptor</taxon>
    </lineage>
</organism>